<evidence type="ECO:0000313" key="5">
    <source>
        <dbReference type="EMBL" id="AQS48612.1"/>
    </source>
</evidence>
<proteinExistence type="predicted"/>
<comment type="subcellular location">
    <subcellularLocation>
        <location evidence="1">Periplasm</location>
    </subcellularLocation>
</comment>
<dbReference type="Gene3D" id="3.40.190.170">
    <property type="entry name" value="Bacterial extracellular solute-binding protein, family 7"/>
    <property type="match status" value="1"/>
</dbReference>
<evidence type="ECO:0000256" key="1">
    <source>
        <dbReference type="ARBA" id="ARBA00004418"/>
    </source>
</evidence>
<dbReference type="CDD" id="cd13665">
    <property type="entry name" value="PBP2_TRAP_Dctp3_4"/>
    <property type="match status" value="1"/>
</dbReference>
<name>A0ABN4X822_9RHOB</name>
<gene>
    <name evidence="5" type="ORF">BMG03_13010</name>
</gene>
<sequence>MKLTKLLGLSAAAMLWASGSFAQEITLKLHHFLGAKAPVQTQMLEPWAKRVEELSNGKVKIDIYPAMTLGGRPPELVQQARDGVVDLIWTLNGYTPGLFPRTEVFELPTVYNNDPAATNLAMRDMFDKELKQEYEDKGLEVMFLHAHAGNGIHTVDTPVHSPADVKGLKLRTPSRTGAWVIEALNAQPVAMPVPELPQALSKKVVDGALIPWEIIPALKLQQQTQYQIEGQDHWRLGTSIFQVSMNKAKWDSLPDDVKAAFRKASDEEWLKEVGQIWRTSDNNGIKAAEADGNELITLSADETQAFKDAMQPVVTRWEDEVKGQGIDGPALVKEARELTAEEEKNLASQ</sequence>
<keyword evidence="2 4" id="KW-0732">Signal</keyword>
<feature type="chain" id="PRO_5047474249" evidence="4">
    <location>
        <begin position="23"/>
        <end position="349"/>
    </location>
</feature>
<dbReference type="RefSeq" id="WP_075777035.1">
    <property type="nucleotide sequence ID" value="NZ_CP019437.1"/>
</dbReference>
<keyword evidence="6" id="KW-1185">Reference proteome</keyword>
<evidence type="ECO:0000256" key="4">
    <source>
        <dbReference type="SAM" id="SignalP"/>
    </source>
</evidence>
<dbReference type="PANTHER" id="PTHR33376">
    <property type="match status" value="1"/>
</dbReference>
<dbReference type="PANTHER" id="PTHR33376:SF15">
    <property type="entry name" value="BLL6794 PROTEIN"/>
    <property type="match status" value="1"/>
</dbReference>
<protein>
    <submittedName>
        <fullName evidence="5">C4-dicarboxylate ABC transporter substrate-binding protein</fullName>
    </submittedName>
</protein>
<reference evidence="5 6" key="1">
    <citation type="submission" date="2017-01" db="EMBL/GenBank/DDBJ databases">
        <title>The complete genome sequence of a sulfur-oxidizing marine bacterium Thioclava sp. 25B10_4T.</title>
        <authorList>
            <person name="Liu Y."/>
            <person name="Lai Q."/>
            <person name="Shao Z."/>
        </authorList>
    </citation>
    <scope>NUCLEOTIDE SEQUENCE [LARGE SCALE GENOMIC DNA]</scope>
    <source>
        <strain evidence="5 6">25B10_4</strain>
    </source>
</reference>
<feature type="signal peptide" evidence="4">
    <location>
        <begin position="1"/>
        <end position="22"/>
    </location>
</feature>
<dbReference type="Proteomes" id="UP000185622">
    <property type="component" value="Chromosome"/>
</dbReference>
<dbReference type="Pfam" id="PF03480">
    <property type="entry name" value="DctP"/>
    <property type="match status" value="1"/>
</dbReference>
<dbReference type="SUPFAM" id="SSF53850">
    <property type="entry name" value="Periplasmic binding protein-like II"/>
    <property type="match status" value="1"/>
</dbReference>
<evidence type="ECO:0000256" key="3">
    <source>
        <dbReference type="ARBA" id="ARBA00022764"/>
    </source>
</evidence>
<keyword evidence="3" id="KW-0574">Periplasm</keyword>
<evidence type="ECO:0000256" key="2">
    <source>
        <dbReference type="ARBA" id="ARBA00022729"/>
    </source>
</evidence>
<dbReference type="NCBIfam" id="NF037995">
    <property type="entry name" value="TRAP_S1"/>
    <property type="match status" value="1"/>
</dbReference>
<accession>A0ABN4X822</accession>
<dbReference type="EMBL" id="CP019437">
    <property type="protein sequence ID" value="AQS48612.1"/>
    <property type="molecule type" value="Genomic_DNA"/>
</dbReference>
<dbReference type="InterPro" id="IPR018389">
    <property type="entry name" value="DctP_fam"/>
</dbReference>
<evidence type="ECO:0000313" key="6">
    <source>
        <dbReference type="Proteomes" id="UP000185622"/>
    </source>
</evidence>
<dbReference type="InterPro" id="IPR038404">
    <property type="entry name" value="TRAP_DctP_sf"/>
</dbReference>
<organism evidence="5 6">
    <name type="scientific">Thioclava nitratireducens</name>
    <dbReference type="NCBI Taxonomy" id="1915078"/>
    <lineage>
        <taxon>Bacteria</taxon>
        <taxon>Pseudomonadati</taxon>
        <taxon>Pseudomonadota</taxon>
        <taxon>Alphaproteobacteria</taxon>
        <taxon>Rhodobacterales</taxon>
        <taxon>Paracoccaceae</taxon>
        <taxon>Thioclava</taxon>
    </lineage>
</organism>